<dbReference type="EMBL" id="JANSHE010005448">
    <property type="protein sequence ID" value="KAJ2970948.1"/>
    <property type="molecule type" value="Genomic_DNA"/>
</dbReference>
<name>A0ACC1MW30_9APHY</name>
<accession>A0ACC1MW30</accession>
<sequence>MSFHLHLHYDRRARDAGDCQKEERHARHVLEHWRDTQELDQGEPDIQQPEVALCTKEGDGGGCAGFGQGALLRESRAAKRAVRGTGKEGGMTGKKAGWRGKWTCRCGRG</sequence>
<reference evidence="1" key="1">
    <citation type="submission" date="2022-08" db="EMBL/GenBank/DDBJ databases">
        <title>Genome Sequence of Pycnoporus sanguineus.</title>
        <authorList>
            <person name="Buettner E."/>
        </authorList>
    </citation>
    <scope>NUCLEOTIDE SEQUENCE</scope>
    <source>
        <strain evidence="1">CG-C14</strain>
    </source>
</reference>
<evidence type="ECO:0000313" key="1">
    <source>
        <dbReference type="EMBL" id="KAJ2970948.1"/>
    </source>
</evidence>
<protein>
    <submittedName>
        <fullName evidence="1">Uncharacterized protein</fullName>
    </submittedName>
</protein>
<gene>
    <name evidence="1" type="ORF">NUW54_g12616</name>
</gene>
<dbReference type="Proteomes" id="UP001144978">
    <property type="component" value="Unassembled WGS sequence"/>
</dbReference>
<organism evidence="1 2">
    <name type="scientific">Trametes sanguinea</name>
    <dbReference type="NCBI Taxonomy" id="158606"/>
    <lineage>
        <taxon>Eukaryota</taxon>
        <taxon>Fungi</taxon>
        <taxon>Dikarya</taxon>
        <taxon>Basidiomycota</taxon>
        <taxon>Agaricomycotina</taxon>
        <taxon>Agaricomycetes</taxon>
        <taxon>Polyporales</taxon>
        <taxon>Polyporaceae</taxon>
        <taxon>Trametes</taxon>
    </lineage>
</organism>
<evidence type="ECO:0000313" key="2">
    <source>
        <dbReference type="Proteomes" id="UP001144978"/>
    </source>
</evidence>
<keyword evidence="2" id="KW-1185">Reference proteome</keyword>
<comment type="caution">
    <text evidence="1">The sequence shown here is derived from an EMBL/GenBank/DDBJ whole genome shotgun (WGS) entry which is preliminary data.</text>
</comment>
<proteinExistence type="predicted"/>